<dbReference type="PANTHER" id="PTHR11757">
    <property type="entry name" value="PROTEASE FAMILY S9A OLIGOPEPTIDASE"/>
    <property type="match status" value="1"/>
</dbReference>
<dbReference type="Pfam" id="PF00326">
    <property type="entry name" value="Peptidase_S9"/>
    <property type="match status" value="1"/>
</dbReference>
<feature type="domain" description="Peptidase S9A N-terminal" evidence="6">
    <location>
        <begin position="8"/>
        <end position="420"/>
    </location>
</feature>
<evidence type="ECO:0000313" key="7">
    <source>
        <dbReference type="EMBL" id="REF34657.1"/>
    </source>
</evidence>
<evidence type="ECO:0000313" key="8">
    <source>
        <dbReference type="Proteomes" id="UP000256485"/>
    </source>
</evidence>
<dbReference type="GO" id="GO:0006508">
    <property type="term" value="P:proteolysis"/>
    <property type="evidence" value="ECO:0007669"/>
    <property type="project" value="UniProtKB-KW"/>
</dbReference>
<evidence type="ECO:0000256" key="2">
    <source>
        <dbReference type="ARBA" id="ARBA00022670"/>
    </source>
</evidence>
<dbReference type="RefSeq" id="WP_115851686.1">
    <property type="nucleotide sequence ID" value="NZ_QTUC01000001.1"/>
</dbReference>
<dbReference type="InterPro" id="IPR002470">
    <property type="entry name" value="Peptidase_S9A"/>
</dbReference>
<sequence>MLSAPRPEQRPTVHRHHGDERVDEYAWLRDRENPAVRAHLEAENAYTEQMLAHLGGLREELFAEYRSRIKETDEDVPAKDGAWEYYTRTEEGLQYAIFARRPIGGGDEEIVLDCNKEAEGSEYFGLGALSVSPTGNLLAYSTDTNGSEEFELRIKDLRTGELLPDVIKPTGYGAVWSADERYLFYTTLDHAHRPWKVWRHRLGTAQSEDVCVYTEEDEAFYLGVGRTRSRQWLVLSAHAAESSELRVLRADDPEGTWQVVAPRRPGIEYTLEHHGDRFLIVTNDEGPDFRLAQAPVDDFGPERWTTVIPHQPGVRIAAVDAFADHLVVSLRADGRTELDIIDLQGQDVRRDARLSVPLEPVTLGPRRRLRFDEPIYTVHVGVNREFDTHVLRIEYTSLTTPNSTIDVDLRTDERTLRKQQPVLNVDLSRYRSAREWATAPDGTKVPISLVWRDDRPAGGPLLLYGYGSYEHSIDPYFSTLRLSLLDRGVAFAIAHVRGGGELGRAWYEHGKKKEKTNTFTDFIACAEHLIAQGWTTKDGLAIRGGSAGGLLIGAVLNMRPDLFAAAVAEVPFVDTLNTILDPSLPLTVREWDEWGNPLEDPDIYEVMKSYAPYDNVATCRYPAIYVTAGLNDPRVSYWEPAKWVARLRDRMTGGGPVLLKTELGAGHGGPSGRYDSWRDEATIQAFVLDVVRRKSA</sequence>
<accession>A0A3D9UZF2</accession>
<evidence type="ECO:0000256" key="4">
    <source>
        <dbReference type="ARBA" id="ARBA00022825"/>
    </source>
</evidence>
<evidence type="ECO:0000259" key="5">
    <source>
        <dbReference type="Pfam" id="PF00326"/>
    </source>
</evidence>
<name>A0A3D9UZF2_THECX</name>
<gene>
    <name evidence="7" type="ORF">DFJ64_0018</name>
</gene>
<dbReference type="SUPFAM" id="SSF53474">
    <property type="entry name" value="alpha/beta-Hydrolases"/>
    <property type="match status" value="1"/>
</dbReference>
<dbReference type="InterPro" id="IPR023302">
    <property type="entry name" value="Pept_S9A_N"/>
</dbReference>
<dbReference type="Gene3D" id="2.130.10.120">
    <property type="entry name" value="Prolyl oligopeptidase, N-terminal domain"/>
    <property type="match status" value="1"/>
</dbReference>
<dbReference type="Pfam" id="PF02897">
    <property type="entry name" value="Peptidase_S9_N"/>
    <property type="match status" value="1"/>
</dbReference>
<dbReference type="InterPro" id="IPR029058">
    <property type="entry name" value="AB_hydrolase_fold"/>
</dbReference>
<evidence type="ECO:0000259" key="6">
    <source>
        <dbReference type="Pfam" id="PF02897"/>
    </source>
</evidence>
<feature type="domain" description="Peptidase S9 prolyl oligopeptidase catalytic" evidence="5">
    <location>
        <begin position="476"/>
        <end position="691"/>
    </location>
</feature>
<keyword evidence="8" id="KW-1185">Reference proteome</keyword>
<protein>
    <submittedName>
        <fullName evidence="7">Oligopeptidase B</fullName>
    </submittedName>
</protein>
<organism evidence="7 8">
    <name type="scientific">Thermasporomyces composti</name>
    <dbReference type="NCBI Taxonomy" id="696763"/>
    <lineage>
        <taxon>Bacteria</taxon>
        <taxon>Bacillati</taxon>
        <taxon>Actinomycetota</taxon>
        <taxon>Actinomycetes</taxon>
        <taxon>Propionibacteriales</taxon>
        <taxon>Nocardioidaceae</taxon>
        <taxon>Thermasporomyces</taxon>
    </lineage>
</organism>
<dbReference type="AlphaFoldDB" id="A0A3D9UZF2"/>
<reference evidence="7 8" key="1">
    <citation type="submission" date="2018-08" db="EMBL/GenBank/DDBJ databases">
        <title>Sequencing the genomes of 1000 actinobacteria strains.</title>
        <authorList>
            <person name="Klenk H.-P."/>
        </authorList>
    </citation>
    <scope>NUCLEOTIDE SEQUENCE [LARGE SCALE GENOMIC DNA]</scope>
    <source>
        <strain evidence="7 8">DSM 22891</strain>
    </source>
</reference>
<proteinExistence type="inferred from homology"/>
<dbReference type="InterPro" id="IPR001375">
    <property type="entry name" value="Peptidase_S9_cat"/>
</dbReference>
<comment type="similarity">
    <text evidence="1">Belongs to the peptidase S9A family.</text>
</comment>
<evidence type="ECO:0000256" key="3">
    <source>
        <dbReference type="ARBA" id="ARBA00022801"/>
    </source>
</evidence>
<dbReference type="Gene3D" id="3.40.50.1820">
    <property type="entry name" value="alpha/beta hydrolase"/>
    <property type="match status" value="1"/>
</dbReference>
<dbReference type="InterPro" id="IPR051543">
    <property type="entry name" value="Serine_Peptidase_S9A"/>
</dbReference>
<keyword evidence="2" id="KW-0645">Protease</keyword>
<evidence type="ECO:0000256" key="1">
    <source>
        <dbReference type="ARBA" id="ARBA00005228"/>
    </source>
</evidence>
<dbReference type="Proteomes" id="UP000256485">
    <property type="component" value="Unassembled WGS sequence"/>
</dbReference>
<keyword evidence="3" id="KW-0378">Hydrolase</keyword>
<dbReference type="PRINTS" id="PR00862">
    <property type="entry name" value="PROLIGOPTASE"/>
</dbReference>
<dbReference type="SUPFAM" id="SSF50993">
    <property type="entry name" value="Peptidase/esterase 'gauge' domain"/>
    <property type="match status" value="1"/>
</dbReference>
<dbReference type="OrthoDB" id="9801421at2"/>
<dbReference type="PANTHER" id="PTHR11757:SF19">
    <property type="entry name" value="PROLYL ENDOPEPTIDASE-LIKE"/>
    <property type="match status" value="1"/>
</dbReference>
<dbReference type="GO" id="GO:0004252">
    <property type="term" value="F:serine-type endopeptidase activity"/>
    <property type="evidence" value="ECO:0007669"/>
    <property type="project" value="InterPro"/>
</dbReference>
<keyword evidence="4" id="KW-0720">Serine protease</keyword>
<dbReference type="EMBL" id="QTUC01000001">
    <property type="protein sequence ID" value="REF34657.1"/>
    <property type="molecule type" value="Genomic_DNA"/>
</dbReference>
<comment type="caution">
    <text evidence="7">The sequence shown here is derived from an EMBL/GenBank/DDBJ whole genome shotgun (WGS) entry which is preliminary data.</text>
</comment>